<name>A0A0F9AI53_9ZZZZ</name>
<proteinExistence type="predicted"/>
<dbReference type="EMBL" id="LAZR01042561">
    <property type="protein sequence ID" value="KKL09244.1"/>
    <property type="molecule type" value="Genomic_DNA"/>
</dbReference>
<reference evidence="1" key="1">
    <citation type="journal article" date="2015" name="Nature">
        <title>Complex archaea that bridge the gap between prokaryotes and eukaryotes.</title>
        <authorList>
            <person name="Spang A."/>
            <person name="Saw J.H."/>
            <person name="Jorgensen S.L."/>
            <person name="Zaremba-Niedzwiedzka K."/>
            <person name="Martijn J."/>
            <person name="Lind A.E."/>
            <person name="van Eijk R."/>
            <person name="Schleper C."/>
            <person name="Guy L."/>
            <person name="Ettema T.J."/>
        </authorList>
    </citation>
    <scope>NUCLEOTIDE SEQUENCE</scope>
</reference>
<organism evidence="1">
    <name type="scientific">marine sediment metagenome</name>
    <dbReference type="NCBI Taxonomy" id="412755"/>
    <lineage>
        <taxon>unclassified sequences</taxon>
        <taxon>metagenomes</taxon>
        <taxon>ecological metagenomes</taxon>
    </lineage>
</organism>
<dbReference type="AlphaFoldDB" id="A0A0F9AI53"/>
<sequence>MEIKKECPFKKGDYVRIKHGNKWVKIMGIYGVDINTDEYGWRHFDNFIGFNQLIDRLKETQ</sequence>
<gene>
    <name evidence="1" type="ORF">LCGC14_2567800</name>
</gene>
<evidence type="ECO:0000313" key="1">
    <source>
        <dbReference type="EMBL" id="KKL09244.1"/>
    </source>
</evidence>
<accession>A0A0F9AI53</accession>
<protein>
    <submittedName>
        <fullName evidence="1">Uncharacterized protein</fullName>
    </submittedName>
</protein>
<comment type="caution">
    <text evidence="1">The sequence shown here is derived from an EMBL/GenBank/DDBJ whole genome shotgun (WGS) entry which is preliminary data.</text>
</comment>